<gene>
    <name evidence="2" type="primary">LOC120251355</name>
</gene>
<organism evidence="1 2">
    <name type="scientific">Dioscorea cayennensis subsp. rotundata</name>
    <name type="common">White Guinea yam</name>
    <name type="synonym">Dioscorea rotundata</name>
    <dbReference type="NCBI Taxonomy" id="55577"/>
    <lineage>
        <taxon>Eukaryota</taxon>
        <taxon>Viridiplantae</taxon>
        <taxon>Streptophyta</taxon>
        <taxon>Embryophyta</taxon>
        <taxon>Tracheophyta</taxon>
        <taxon>Spermatophyta</taxon>
        <taxon>Magnoliopsida</taxon>
        <taxon>Liliopsida</taxon>
        <taxon>Dioscoreales</taxon>
        <taxon>Dioscoreaceae</taxon>
        <taxon>Dioscorea</taxon>
    </lineage>
</organism>
<dbReference type="InterPro" id="IPR021109">
    <property type="entry name" value="Peptidase_aspartic_dom_sf"/>
</dbReference>
<dbReference type="PANTHER" id="PTHR33067">
    <property type="entry name" value="RNA-DIRECTED DNA POLYMERASE-RELATED"/>
    <property type="match status" value="1"/>
</dbReference>
<dbReference type="RefSeq" id="XP_039115828.1">
    <property type="nucleotide sequence ID" value="XM_039259894.1"/>
</dbReference>
<reference evidence="2" key="1">
    <citation type="submission" date="2025-08" db="UniProtKB">
        <authorList>
            <consortium name="RefSeq"/>
        </authorList>
    </citation>
    <scope>IDENTIFICATION</scope>
</reference>
<sequence>MILYGNCSAVIQKKLLKKLTDPSSFIIHCVIGEGIQENALTDSGTSINLVPYNLFLKLGLEDLRPTWMALQIADHLVRKPQGVVENVLVKVDKLIIPVDFVILDVDDDVEVPLILWPPFLNTLGALIDVKGRKMTLRVEEEQVVVAINPLDEYLEEIEVKEVGKKSLPLHRYNK</sequence>
<dbReference type="AlphaFoldDB" id="A0AB40AM04"/>
<dbReference type="GeneID" id="120251355"/>
<keyword evidence="1" id="KW-1185">Reference proteome</keyword>
<dbReference type="CDD" id="cd00303">
    <property type="entry name" value="retropepsin_like"/>
    <property type="match status" value="1"/>
</dbReference>
<proteinExistence type="predicted"/>
<protein>
    <submittedName>
        <fullName evidence="2">Uncharacterized protein LOC120251355</fullName>
    </submittedName>
</protein>
<dbReference type="PANTHER" id="PTHR33067:SF35">
    <property type="entry name" value="ASPARTIC PEPTIDASE DDI1-TYPE DOMAIN-CONTAINING PROTEIN"/>
    <property type="match status" value="1"/>
</dbReference>
<accession>A0AB40AM04</accession>
<evidence type="ECO:0000313" key="2">
    <source>
        <dbReference type="RefSeq" id="XP_039115828.1"/>
    </source>
</evidence>
<evidence type="ECO:0000313" key="1">
    <source>
        <dbReference type="Proteomes" id="UP001515500"/>
    </source>
</evidence>
<dbReference type="Proteomes" id="UP001515500">
    <property type="component" value="Chromosome 20"/>
</dbReference>
<dbReference type="Gene3D" id="2.40.70.10">
    <property type="entry name" value="Acid Proteases"/>
    <property type="match status" value="1"/>
</dbReference>
<name>A0AB40AM04_DIOCR</name>